<evidence type="ECO:0000313" key="2">
    <source>
        <dbReference type="Proteomes" id="UP000004994"/>
    </source>
</evidence>
<proteinExistence type="predicted"/>
<accession>A0A3Q7IXX8</accession>
<name>A0A3Q7IXX8_SOLLC</name>
<protein>
    <submittedName>
        <fullName evidence="1">Uncharacterized protein</fullName>
    </submittedName>
</protein>
<dbReference type="Proteomes" id="UP000004994">
    <property type="component" value="Chromosome 11"/>
</dbReference>
<evidence type="ECO:0000313" key="1">
    <source>
        <dbReference type="EnsemblPlants" id="Solyc11g065095.1.1"/>
    </source>
</evidence>
<organism evidence="1">
    <name type="scientific">Solanum lycopersicum</name>
    <name type="common">Tomato</name>
    <name type="synonym">Lycopersicon esculentum</name>
    <dbReference type="NCBI Taxonomy" id="4081"/>
    <lineage>
        <taxon>Eukaryota</taxon>
        <taxon>Viridiplantae</taxon>
        <taxon>Streptophyta</taxon>
        <taxon>Embryophyta</taxon>
        <taxon>Tracheophyta</taxon>
        <taxon>Spermatophyta</taxon>
        <taxon>Magnoliopsida</taxon>
        <taxon>eudicotyledons</taxon>
        <taxon>Gunneridae</taxon>
        <taxon>Pentapetalae</taxon>
        <taxon>asterids</taxon>
        <taxon>lamiids</taxon>
        <taxon>Solanales</taxon>
        <taxon>Solanaceae</taxon>
        <taxon>Solanoideae</taxon>
        <taxon>Solaneae</taxon>
        <taxon>Solanum</taxon>
        <taxon>Solanum subgen. Lycopersicon</taxon>
    </lineage>
</organism>
<reference evidence="1" key="2">
    <citation type="submission" date="2019-01" db="UniProtKB">
        <authorList>
            <consortium name="EnsemblPlants"/>
        </authorList>
    </citation>
    <scope>IDENTIFICATION</scope>
    <source>
        <strain evidence="1">cv. Heinz 1706</strain>
    </source>
</reference>
<sequence>MVIQFKNMNPNNSDYCTGSHIQELFLGTKAQVAAHGTRRQDKCNRNETEALQACTSFEGFRWIIGCLLHISNRESWFLVEHNKKRVLVFSKSNHNRLPQSTIHVLLHAYVIPRLNYIVVLITKGMKVCNYLHFLVAMLRIERKEHQFFINIRMMKSAPLKDELLSTSLVTCNKMVPESTTMNPHISDVMLPMFCPSQSYIDR</sequence>
<keyword evidence="2" id="KW-1185">Reference proteome</keyword>
<dbReference type="InParanoid" id="A0A3Q7IXX8"/>
<dbReference type="AlphaFoldDB" id="A0A3Q7IXX8"/>
<reference evidence="1" key="1">
    <citation type="journal article" date="2012" name="Nature">
        <title>The tomato genome sequence provides insights into fleshy fruit evolution.</title>
        <authorList>
            <consortium name="Tomato Genome Consortium"/>
        </authorList>
    </citation>
    <scope>NUCLEOTIDE SEQUENCE [LARGE SCALE GENOMIC DNA]</scope>
    <source>
        <strain evidence="1">cv. Heinz 1706</strain>
    </source>
</reference>
<dbReference type="EnsemblPlants" id="Solyc11g065095.1.1">
    <property type="protein sequence ID" value="Solyc11g065095.1.1"/>
    <property type="gene ID" value="Solyc11g065095.1"/>
</dbReference>
<dbReference type="Gramene" id="Solyc11g065095.1.1">
    <property type="protein sequence ID" value="Solyc11g065095.1.1"/>
    <property type="gene ID" value="Solyc11g065095.1"/>
</dbReference>